<reference evidence="8" key="1">
    <citation type="submission" date="2020-09" db="EMBL/GenBank/DDBJ databases">
        <title>Pelagicoccus enzymogenes sp. nov. with an EPS production, isolated from marine sediment.</title>
        <authorList>
            <person name="Feng X."/>
        </authorList>
    </citation>
    <scope>NUCLEOTIDE SEQUENCE</scope>
    <source>
        <strain evidence="8">NFK12</strain>
    </source>
</reference>
<proteinExistence type="inferred from homology"/>
<sequence>MYIDLTVVVVYLVIVTLFGLWVGRNSGKDKASYFLGGKSFGWVLIGFSLFATNISIGPFVGGTGLAGKAGLAQINPELLGGLMLTVSALIFIPLFIRSNIYTIPQFLELRFNSASKLLFGGLFACQFVFSMPLAMYTGSIAILELFQFPVNPENIRIVSLLIVLTVGSYSVFGGLKAVVVTDFVQVLIMVVGGLAVFGVGLYKIGGFSGLYEAAGADQFELLRPSDDPYFPWTAVIPGQMLHSAFFAFCSIQILQRALGAKDVNAAQSGLLLGGFLKILGIFLFTLPGIIGAQLFPEVAPDSLYATMIREFLPVGISGLVLAGMLAALMSSQDSGINAMSAVVALDVWPVFRKQASEREAIMVGKLFAGGTLIWGILAAPFFAEFPEGIYNMILKIAGYMILPTGVCYLVGRFVKRVNGAGAVATLAVGLVLNIYYVASSTIPSLRWLLPDWVANLHFYELYPFLVVLLVAILVGVSLLTAPPPPEKLACLQTPPKPVDLGPAGPWYRRFHFWWVVYIVAIVGLYLAF</sequence>
<keyword evidence="3 7" id="KW-0812">Transmembrane</keyword>
<dbReference type="RefSeq" id="WP_191617754.1">
    <property type="nucleotide sequence ID" value="NZ_JACYFG010000036.1"/>
</dbReference>
<feature type="transmembrane region" description="Helical" evidence="7">
    <location>
        <begin position="362"/>
        <end position="383"/>
    </location>
</feature>
<evidence type="ECO:0000256" key="2">
    <source>
        <dbReference type="ARBA" id="ARBA00006434"/>
    </source>
</evidence>
<evidence type="ECO:0000313" key="9">
    <source>
        <dbReference type="Proteomes" id="UP000622317"/>
    </source>
</evidence>
<feature type="transmembrane region" description="Helical" evidence="7">
    <location>
        <begin position="417"/>
        <end position="438"/>
    </location>
</feature>
<comment type="similarity">
    <text evidence="2 6">Belongs to the sodium:solute symporter (SSF) (TC 2.A.21) family.</text>
</comment>
<evidence type="ECO:0000256" key="3">
    <source>
        <dbReference type="ARBA" id="ARBA00022692"/>
    </source>
</evidence>
<dbReference type="NCBIfam" id="TIGR00813">
    <property type="entry name" value="sss"/>
    <property type="match status" value="1"/>
</dbReference>
<feature type="transmembrane region" description="Helical" evidence="7">
    <location>
        <begin position="78"/>
        <end position="96"/>
    </location>
</feature>
<feature type="transmembrane region" description="Helical" evidence="7">
    <location>
        <begin position="270"/>
        <end position="291"/>
    </location>
</feature>
<evidence type="ECO:0000256" key="1">
    <source>
        <dbReference type="ARBA" id="ARBA00004141"/>
    </source>
</evidence>
<dbReference type="AlphaFoldDB" id="A0A927IID7"/>
<feature type="transmembrane region" description="Helical" evidence="7">
    <location>
        <begin position="155"/>
        <end position="172"/>
    </location>
</feature>
<keyword evidence="5 7" id="KW-0472">Membrane</keyword>
<dbReference type="InterPro" id="IPR001734">
    <property type="entry name" value="Na/solute_symporter"/>
</dbReference>
<feature type="transmembrane region" description="Helical" evidence="7">
    <location>
        <begin position="311"/>
        <end position="329"/>
    </location>
</feature>
<keyword evidence="4 7" id="KW-1133">Transmembrane helix</keyword>
<evidence type="ECO:0000256" key="6">
    <source>
        <dbReference type="RuleBase" id="RU362091"/>
    </source>
</evidence>
<protein>
    <submittedName>
        <fullName evidence="8">Sodium/solute symporter</fullName>
    </submittedName>
</protein>
<dbReference type="GO" id="GO:0005412">
    <property type="term" value="F:D-glucose:sodium symporter activity"/>
    <property type="evidence" value="ECO:0007669"/>
    <property type="project" value="TreeGrafter"/>
</dbReference>
<dbReference type="Proteomes" id="UP000622317">
    <property type="component" value="Unassembled WGS sequence"/>
</dbReference>
<accession>A0A927IID7</accession>
<feature type="transmembrane region" description="Helical" evidence="7">
    <location>
        <begin position="43"/>
        <end position="66"/>
    </location>
</feature>
<feature type="transmembrane region" description="Helical" evidence="7">
    <location>
        <begin position="117"/>
        <end position="143"/>
    </location>
</feature>
<dbReference type="Pfam" id="PF00474">
    <property type="entry name" value="SSF"/>
    <property type="match status" value="1"/>
</dbReference>
<organism evidence="8 9">
    <name type="scientific">Pelagicoccus enzymogenes</name>
    <dbReference type="NCBI Taxonomy" id="2773457"/>
    <lineage>
        <taxon>Bacteria</taxon>
        <taxon>Pseudomonadati</taxon>
        <taxon>Verrucomicrobiota</taxon>
        <taxon>Opitutia</taxon>
        <taxon>Puniceicoccales</taxon>
        <taxon>Pelagicoccaceae</taxon>
        <taxon>Pelagicoccus</taxon>
    </lineage>
</organism>
<feature type="transmembrane region" description="Helical" evidence="7">
    <location>
        <begin position="184"/>
        <end position="202"/>
    </location>
</feature>
<evidence type="ECO:0000313" key="8">
    <source>
        <dbReference type="EMBL" id="MBD5780658.1"/>
    </source>
</evidence>
<evidence type="ECO:0000256" key="7">
    <source>
        <dbReference type="SAM" id="Phobius"/>
    </source>
</evidence>
<comment type="caution">
    <text evidence="8">The sequence shown here is derived from an EMBL/GenBank/DDBJ whole genome shotgun (WGS) entry which is preliminary data.</text>
</comment>
<feature type="transmembrane region" description="Helical" evidence="7">
    <location>
        <begin position="458"/>
        <end position="479"/>
    </location>
</feature>
<dbReference type="PANTHER" id="PTHR11819:SF195">
    <property type="entry name" value="SODIUM_GLUCOSE COTRANSPORTER 4"/>
    <property type="match status" value="1"/>
</dbReference>
<name>A0A927IID7_9BACT</name>
<evidence type="ECO:0000256" key="5">
    <source>
        <dbReference type="ARBA" id="ARBA00023136"/>
    </source>
</evidence>
<feature type="transmembrane region" description="Helical" evidence="7">
    <location>
        <begin position="6"/>
        <end position="23"/>
    </location>
</feature>
<dbReference type="InterPro" id="IPR038377">
    <property type="entry name" value="Na/Glc_symporter_sf"/>
</dbReference>
<feature type="transmembrane region" description="Helical" evidence="7">
    <location>
        <begin position="229"/>
        <end position="249"/>
    </location>
</feature>
<evidence type="ECO:0000256" key="4">
    <source>
        <dbReference type="ARBA" id="ARBA00022989"/>
    </source>
</evidence>
<dbReference type="GO" id="GO:0005886">
    <property type="term" value="C:plasma membrane"/>
    <property type="evidence" value="ECO:0007669"/>
    <property type="project" value="TreeGrafter"/>
</dbReference>
<keyword evidence="9" id="KW-1185">Reference proteome</keyword>
<dbReference type="PROSITE" id="PS50283">
    <property type="entry name" value="NA_SOLUT_SYMP_3"/>
    <property type="match status" value="1"/>
</dbReference>
<dbReference type="EMBL" id="JACYFG010000036">
    <property type="protein sequence ID" value="MBD5780658.1"/>
    <property type="molecule type" value="Genomic_DNA"/>
</dbReference>
<feature type="transmembrane region" description="Helical" evidence="7">
    <location>
        <begin position="510"/>
        <end position="527"/>
    </location>
</feature>
<dbReference type="Gene3D" id="1.20.1730.10">
    <property type="entry name" value="Sodium/glucose cotransporter"/>
    <property type="match status" value="1"/>
</dbReference>
<comment type="subcellular location">
    <subcellularLocation>
        <location evidence="1">Membrane</location>
        <topology evidence="1">Multi-pass membrane protein</topology>
    </subcellularLocation>
</comment>
<gene>
    <name evidence="8" type="ORF">IEN85_14240</name>
</gene>
<dbReference type="PANTHER" id="PTHR11819">
    <property type="entry name" value="SOLUTE CARRIER FAMILY 5"/>
    <property type="match status" value="1"/>
</dbReference>
<feature type="transmembrane region" description="Helical" evidence="7">
    <location>
        <begin position="389"/>
        <end position="410"/>
    </location>
</feature>